<feature type="region of interest" description="Disordered" evidence="12">
    <location>
        <begin position="1"/>
        <end position="26"/>
    </location>
</feature>
<dbReference type="InterPro" id="IPR000682">
    <property type="entry name" value="PCMT"/>
</dbReference>
<name>A0A1V0TJ59_9ACTN</name>
<evidence type="ECO:0000256" key="8">
    <source>
        <dbReference type="ARBA" id="ARBA00022691"/>
    </source>
</evidence>
<evidence type="ECO:0000256" key="7">
    <source>
        <dbReference type="ARBA" id="ARBA00022679"/>
    </source>
</evidence>
<dbReference type="AlphaFoldDB" id="A0A1V0TJ59"/>
<dbReference type="PANTHER" id="PTHR11579:SF0">
    <property type="entry name" value="PROTEIN-L-ISOASPARTATE(D-ASPARTATE) O-METHYLTRANSFERASE"/>
    <property type="match status" value="1"/>
</dbReference>
<gene>
    <name evidence="13" type="ORF">B1H19_01140</name>
</gene>
<evidence type="ECO:0000256" key="2">
    <source>
        <dbReference type="ARBA" id="ARBA00005369"/>
    </source>
</evidence>
<dbReference type="Pfam" id="PF01135">
    <property type="entry name" value="PCMT"/>
    <property type="match status" value="1"/>
</dbReference>
<keyword evidence="6" id="KW-0489">Methyltransferase</keyword>
<dbReference type="EMBL" id="CP020569">
    <property type="protein sequence ID" value="ARF52977.1"/>
    <property type="molecule type" value="Genomic_DNA"/>
</dbReference>
<dbReference type="GO" id="GO:0005737">
    <property type="term" value="C:cytoplasm"/>
    <property type="evidence" value="ECO:0007669"/>
    <property type="project" value="UniProtKB-SubCell"/>
</dbReference>
<comment type="similarity">
    <text evidence="2">Belongs to the methyltransferase superfamily. L-isoaspartyl/D-aspartyl protein methyltransferase family.</text>
</comment>
<evidence type="ECO:0000256" key="10">
    <source>
        <dbReference type="ARBA" id="ARBA00031323"/>
    </source>
</evidence>
<dbReference type="STRING" id="553510.B1H19_01140"/>
<evidence type="ECO:0000256" key="1">
    <source>
        <dbReference type="ARBA" id="ARBA00004496"/>
    </source>
</evidence>
<dbReference type="KEGG" id="sgv:B1H19_01140"/>
<dbReference type="Gene3D" id="3.40.50.150">
    <property type="entry name" value="Vaccinia Virus protein VP39"/>
    <property type="match status" value="1"/>
</dbReference>
<evidence type="ECO:0000256" key="11">
    <source>
        <dbReference type="ARBA" id="ARBA00031350"/>
    </source>
</evidence>
<dbReference type="PANTHER" id="PTHR11579">
    <property type="entry name" value="PROTEIN-L-ISOASPARTATE O-METHYLTRANSFERASE"/>
    <property type="match status" value="1"/>
</dbReference>
<dbReference type="CDD" id="cd02440">
    <property type="entry name" value="AdoMet_MTases"/>
    <property type="match status" value="1"/>
</dbReference>
<dbReference type="GO" id="GO:0004719">
    <property type="term" value="F:protein-L-isoaspartate (D-aspartate) O-methyltransferase activity"/>
    <property type="evidence" value="ECO:0007669"/>
    <property type="project" value="UniProtKB-EC"/>
</dbReference>
<dbReference type="Proteomes" id="UP000192726">
    <property type="component" value="Chromosome"/>
</dbReference>
<sequence>MAGAGRGTQPRRQPPPGSDAVTAHPSPAHLGQAALARELTERGLLSPQWREVWEQTPRHRFIPDPAWKQLRRGCELLTGQERMDLIYSDEPVVTQLDNGEPGGPGIATSSNSMPSMVARQLSALDVRPGHRVLEIGTATGYVAALLCRRVGEEHVFTVEIDGVLAAQARANLDNEGLRPTLRVTDGEMGLADHAPYDRILSTCALREVPLSLAGQLAPGGILVAPTTDVFYGGATVRLARQDNGDLSGQFFHGASYMPMRSHRLEKLGPPDTTTARRRETGLDPERLYPLGFALYGSARLPGVRMTHGFHHDVRTVWLQAEDGSAAVAGGGTVTVYGPRDLWAEAEEVEVEYAARGRPDTPSFGLTVTPHGQHLWLHAPTEVIPAKSPREAASL</sequence>
<evidence type="ECO:0000256" key="9">
    <source>
        <dbReference type="ARBA" id="ARBA00030757"/>
    </source>
</evidence>
<comment type="subcellular location">
    <subcellularLocation>
        <location evidence="1">Cytoplasm</location>
    </subcellularLocation>
</comment>
<evidence type="ECO:0000256" key="3">
    <source>
        <dbReference type="ARBA" id="ARBA00011890"/>
    </source>
</evidence>
<proteinExistence type="inferred from homology"/>
<organism evidence="13 14">
    <name type="scientific">Streptomyces gilvosporeus</name>
    <dbReference type="NCBI Taxonomy" id="553510"/>
    <lineage>
        <taxon>Bacteria</taxon>
        <taxon>Bacillati</taxon>
        <taxon>Actinomycetota</taxon>
        <taxon>Actinomycetes</taxon>
        <taxon>Kitasatosporales</taxon>
        <taxon>Streptomycetaceae</taxon>
        <taxon>Streptomyces</taxon>
    </lineage>
</organism>
<protein>
    <recommendedName>
        <fullName evidence="4">Protein-L-isoaspartate O-methyltransferase</fullName>
        <ecNumber evidence="3">2.1.1.77</ecNumber>
    </recommendedName>
    <alternativeName>
        <fullName evidence="11">L-isoaspartyl protein carboxyl methyltransferase</fullName>
    </alternativeName>
    <alternativeName>
        <fullName evidence="9">Protein L-isoaspartyl methyltransferase</fullName>
    </alternativeName>
    <alternativeName>
        <fullName evidence="10">Protein-beta-aspartate methyltransferase</fullName>
    </alternativeName>
</protein>
<dbReference type="EC" id="2.1.1.77" evidence="3"/>
<evidence type="ECO:0000256" key="4">
    <source>
        <dbReference type="ARBA" id="ARBA00013346"/>
    </source>
</evidence>
<dbReference type="SUPFAM" id="SSF53335">
    <property type="entry name" value="S-adenosyl-L-methionine-dependent methyltransferases"/>
    <property type="match status" value="1"/>
</dbReference>
<keyword evidence="7" id="KW-0808">Transferase</keyword>
<dbReference type="GO" id="GO:0032259">
    <property type="term" value="P:methylation"/>
    <property type="evidence" value="ECO:0007669"/>
    <property type="project" value="UniProtKB-KW"/>
</dbReference>
<evidence type="ECO:0000256" key="12">
    <source>
        <dbReference type="SAM" id="MobiDB-lite"/>
    </source>
</evidence>
<evidence type="ECO:0000256" key="5">
    <source>
        <dbReference type="ARBA" id="ARBA00022490"/>
    </source>
</evidence>
<reference evidence="13 14" key="1">
    <citation type="submission" date="2017-04" db="EMBL/GenBank/DDBJ databases">
        <title>Complete Genome Sequence of Streptomyces gilvosporeus F607, a Capable Producer of Natamycin.</title>
        <authorList>
            <person name="Zong G."/>
            <person name="Zhong C."/>
            <person name="Fu J."/>
            <person name="Qin R."/>
            <person name="Cao G."/>
        </authorList>
    </citation>
    <scope>NUCLEOTIDE SEQUENCE [LARGE SCALE GENOMIC DNA]</scope>
    <source>
        <strain evidence="13 14">F607</strain>
    </source>
</reference>
<keyword evidence="8" id="KW-0949">S-adenosyl-L-methionine</keyword>
<keyword evidence="14" id="KW-1185">Reference proteome</keyword>
<keyword evidence="5" id="KW-0963">Cytoplasm</keyword>
<evidence type="ECO:0000256" key="6">
    <source>
        <dbReference type="ARBA" id="ARBA00022603"/>
    </source>
</evidence>
<accession>A0A1V0TJ59</accession>
<evidence type="ECO:0000313" key="14">
    <source>
        <dbReference type="Proteomes" id="UP000192726"/>
    </source>
</evidence>
<evidence type="ECO:0000313" key="13">
    <source>
        <dbReference type="EMBL" id="ARF52977.1"/>
    </source>
</evidence>
<dbReference type="InterPro" id="IPR029063">
    <property type="entry name" value="SAM-dependent_MTases_sf"/>
</dbReference>